<comment type="caution">
    <text evidence="1">The sequence shown here is derived from an EMBL/GenBank/DDBJ whole genome shotgun (WGS) entry which is preliminary data.</text>
</comment>
<dbReference type="Proteomes" id="UP000604046">
    <property type="component" value="Unassembled WGS sequence"/>
</dbReference>
<sequence>MTLSVVLSGVNLTSKATTTESQSIRRTGRSTAWTSCYISGTIEMARTSVAGGLVQRLAEIRFGLTTQRRRQRRP</sequence>
<gene>
    <name evidence="1" type="ORF">SNAT2548_LOCUS9415</name>
</gene>
<organism evidence="1 2">
    <name type="scientific">Symbiodinium natans</name>
    <dbReference type="NCBI Taxonomy" id="878477"/>
    <lineage>
        <taxon>Eukaryota</taxon>
        <taxon>Sar</taxon>
        <taxon>Alveolata</taxon>
        <taxon>Dinophyceae</taxon>
        <taxon>Suessiales</taxon>
        <taxon>Symbiodiniaceae</taxon>
        <taxon>Symbiodinium</taxon>
    </lineage>
</organism>
<protein>
    <submittedName>
        <fullName evidence="1">Uncharacterized protein</fullName>
    </submittedName>
</protein>
<keyword evidence="2" id="KW-1185">Reference proteome</keyword>
<dbReference type="AlphaFoldDB" id="A0A812KV26"/>
<proteinExistence type="predicted"/>
<name>A0A812KV26_9DINO</name>
<reference evidence="1" key="1">
    <citation type="submission" date="2021-02" db="EMBL/GenBank/DDBJ databases">
        <authorList>
            <person name="Dougan E. K."/>
            <person name="Rhodes N."/>
            <person name="Thang M."/>
            <person name="Chan C."/>
        </authorList>
    </citation>
    <scope>NUCLEOTIDE SEQUENCE</scope>
</reference>
<evidence type="ECO:0000313" key="1">
    <source>
        <dbReference type="EMBL" id="CAE7230819.1"/>
    </source>
</evidence>
<dbReference type="EMBL" id="CAJNDS010000731">
    <property type="protein sequence ID" value="CAE7230819.1"/>
    <property type="molecule type" value="Genomic_DNA"/>
</dbReference>
<evidence type="ECO:0000313" key="2">
    <source>
        <dbReference type="Proteomes" id="UP000604046"/>
    </source>
</evidence>
<accession>A0A812KV26</accession>